<dbReference type="InParanoid" id="B4CZ66"/>
<dbReference type="Proteomes" id="UP000005824">
    <property type="component" value="Unassembled WGS sequence"/>
</dbReference>
<comment type="caution">
    <text evidence="1">The sequence shown here is derived from an EMBL/GenBank/DDBJ whole genome shotgun (WGS) entry which is preliminary data.</text>
</comment>
<protein>
    <recommendedName>
        <fullName evidence="3">DUF551 domain-containing protein</fullName>
    </recommendedName>
</protein>
<sequence length="64" mass="7274">MAEPKNPIYDALQTKPEPYRAVRLFFADGSRQGGIWTGKVWWSEGGAVHPDQWQPLPPPEPDQE</sequence>
<keyword evidence="2" id="KW-1185">Reference proteome</keyword>
<proteinExistence type="predicted"/>
<evidence type="ECO:0008006" key="3">
    <source>
        <dbReference type="Google" id="ProtNLM"/>
    </source>
</evidence>
<evidence type="ECO:0000313" key="2">
    <source>
        <dbReference type="Proteomes" id="UP000005824"/>
    </source>
</evidence>
<dbReference type="EMBL" id="ABVL01000004">
    <property type="protein sequence ID" value="EDY20757.1"/>
    <property type="molecule type" value="Genomic_DNA"/>
</dbReference>
<name>B4CZ66_9BACT</name>
<evidence type="ECO:0000313" key="1">
    <source>
        <dbReference type="EMBL" id="EDY20757.1"/>
    </source>
</evidence>
<dbReference type="RefSeq" id="WP_006979279.1">
    <property type="nucleotide sequence ID" value="NZ_ABVL01000004.1"/>
</dbReference>
<gene>
    <name evidence="1" type="ORF">CfE428DRAFT_1954</name>
</gene>
<dbReference type="AlphaFoldDB" id="B4CZ66"/>
<accession>B4CZ66</accession>
<reference evidence="1 2" key="1">
    <citation type="journal article" date="2011" name="J. Bacteriol.">
        <title>Genome sequence of Chthoniobacter flavus Ellin428, an aerobic heterotrophic soil bacterium.</title>
        <authorList>
            <person name="Kant R."/>
            <person name="van Passel M.W."/>
            <person name="Palva A."/>
            <person name="Lucas S."/>
            <person name="Lapidus A."/>
            <person name="Glavina Del Rio T."/>
            <person name="Dalin E."/>
            <person name="Tice H."/>
            <person name="Bruce D."/>
            <person name="Goodwin L."/>
            <person name="Pitluck S."/>
            <person name="Larimer F.W."/>
            <person name="Land M.L."/>
            <person name="Hauser L."/>
            <person name="Sangwan P."/>
            <person name="de Vos W.M."/>
            <person name="Janssen P.H."/>
            <person name="Smidt H."/>
        </authorList>
    </citation>
    <scope>NUCLEOTIDE SEQUENCE [LARGE SCALE GENOMIC DNA]</scope>
    <source>
        <strain evidence="1 2">Ellin428</strain>
    </source>
</reference>
<organism evidence="1 2">
    <name type="scientific">Chthoniobacter flavus Ellin428</name>
    <dbReference type="NCBI Taxonomy" id="497964"/>
    <lineage>
        <taxon>Bacteria</taxon>
        <taxon>Pseudomonadati</taxon>
        <taxon>Verrucomicrobiota</taxon>
        <taxon>Spartobacteria</taxon>
        <taxon>Chthoniobacterales</taxon>
        <taxon>Chthoniobacteraceae</taxon>
        <taxon>Chthoniobacter</taxon>
    </lineage>
</organism>